<reference evidence="3" key="1">
    <citation type="journal article" date="2011" name="PLoS Genet.">
        <title>Azospirillum genomes reveal transition of bacteria from aquatic to terrestrial environments.</title>
        <authorList>
            <person name="Wisniewski-Dye F."/>
            <person name="Borziak K."/>
            <person name="Khalsa-Moyers G."/>
            <person name="Alexandre G."/>
            <person name="Sukharnikov L.O."/>
            <person name="Wuichet K."/>
            <person name="Hurst G.B."/>
            <person name="McDonald W.H."/>
            <person name="Robertson J.S."/>
            <person name="Barbe V."/>
            <person name="Calteau A."/>
            <person name="Rouy Z."/>
            <person name="Mangenot S."/>
            <person name="Prigent-Combaret C."/>
            <person name="Normand P."/>
            <person name="Boyer M."/>
            <person name="Siguier P."/>
            <person name="Dessaux Y."/>
            <person name="Elmerich C."/>
            <person name="Condemine G."/>
            <person name="Krishnen G."/>
            <person name="Kennedy I."/>
            <person name="Paterson A.H."/>
            <person name="Gonzalez V."/>
            <person name="Mavingui P."/>
            <person name="Zhulin I.B."/>
        </authorList>
    </citation>
    <scope>NUCLEOTIDE SEQUENCE [LARGE SCALE GENOMIC DNA]</scope>
    <source>
        <strain evidence="3">4B</strain>
    </source>
</reference>
<dbReference type="Pfam" id="PF01656">
    <property type="entry name" value="CbiA"/>
    <property type="match status" value="1"/>
</dbReference>
<sequence length="214" mass="22810">MTGKVFTVAQQKGGAGKTTLAAHLAIAWAQLGYRVATVDIDPQGSLTRWHAVRAEATGGQPGFTHVQITGWRTQAEVEKLARAHDIVVIDSPPHAQTEARIAVRAASLVIAPVQPSPMDLWAVHPTIDLAAQEKRRLLLVLNRVPPRARIADELIAKVHELANPPAVELAAAQVGNRTAYAGTLMTGLSVTEAARKTQAAAEMQALAEEILGRV</sequence>
<dbReference type="Proteomes" id="UP000005667">
    <property type="component" value="Chromosome"/>
</dbReference>
<feature type="domain" description="CobQ/CobB/MinD/ParA nucleotide binding" evidence="1">
    <location>
        <begin position="7"/>
        <end position="147"/>
    </location>
</feature>
<dbReference type="PIRSF" id="PIRSF009320">
    <property type="entry name" value="Nuc_binding_HP_1000"/>
    <property type="match status" value="1"/>
</dbReference>
<dbReference type="HOGENOM" id="CLU_037612_5_3_5"/>
<dbReference type="CDD" id="cd02042">
    <property type="entry name" value="ParAB_family"/>
    <property type="match status" value="1"/>
</dbReference>
<dbReference type="InterPro" id="IPR027417">
    <property type="entry name" value="P-loop_NTPase"/>
</dbReference>
<proteinExistence type="predicted"/>
<dbReference type="PANTHER" id="PTHR13696">
    <property type="entry name" value="P-LOOP CONTAINING NUCLEOSIDE TRIPHOSPHATE HYDROLASE"/>
    <property type="match status" value="1"/>
</dbReference>
<dbReference type="EMBL" id="FQ311868">
    <property type="protein sequence ID" value="CBS87680.1"/>
    <property type="molecule type" value="Genomic_DNA"/>
</dbReference>
<name>G7Z2P2_AZOL4</name>
<dbReference type="InterPro" id="IPR050678">
    <property type="entry name" value="DNA_Partitioning_ATPase"/>
</dbReference>
<dbReference type="InterPro" id="IPR048089">
    <property type="entry name" value="McdA"/>
</dbReference>
<accession>G7Z2P2</accession>
<dbReference type="STRING" id="862719.AZOLI_2475"/>
<organism evidence="2 3">
    <name type="scientific">Azospirillum lipoferum (strain 4B)</name>
    <dbReference type="NCBI Taxonomy" id="862719"/>
    <lineage>
        <taxon>Bacteria</taxon>
        <taxon>Pseudomonadati</taxon>
        <taxon>Pseudomonadota</taxon>
        <taxon>Alphaproteobacteria</taxon>
        <taxon>Rhodospirillales</taxon>
        <taxon>Azospirillaceae</taxon>
        <taxon>Azospirillum</taxon>
    </lineage>
</organism>
<protein>
    <submittedName>
        <fullName evidence="2">Cobyrinic acid a,c-diamide synthase</fullName>
    </submittedName>
</protein>
<evidence type="ECO:0000259" key="1">
    <source>
        <dbReference type="Pfam" id="PF01656"/>
    </source>
</evidence>
<dbReference type="KEGG" id="ali:AZOLI_2475"/>
<dbReference type="OrthoDB" id="9804460at2"/>
<evidence type="ECO:0000313" key="2">
    <source>
        <dbReference type="EMBL" id="CBS87680.1"/>
    </source>
</evidence>
<dbReference type="SUPFAM" id="SSF52540">
    <property type="entry name" value="P-loop containing nucleoside triphosphate hydrolases"/>
    <property type="match status" value="1"/>
</dbReference>
<evidence type="ECO:0000313" key="3">
    <source>
        <dbReference type="Proteomes" id="UP000005667"/>
    </source>
</evidence>
<dbReference type="Gene3D" id="3.40.50.300">
    <property type="entry name" value="P-loop containing nucleotide triphosphate hydrolases"/>
    <property type="match status" value="1"/>
</dbReference>
<keyword evidence="3" id="KW-1185">Reference proteome</keyword>
<dbReference type="NCBIfam" id="NF041546">
    <property type="entry name" value="ParA_partition"/>
    <property type="match status" value="1"/>
</dbReference>
<dbReference type="AlphaFoldDB" id="G7Z2P2"/>
<dbReference type="InterPro" id="IPR002586">
    <property type="entry name" value="CobQ/CobB/MinD/ParA_Nub-bd_dom"/>
</dbReference>
<gene>
    <name evidence="2" type="ordered locus">AZOLI_2475</name>
</gene>
<dbReference type="PANTHER" id="PTHR13696:SF99">
    <property type="entry name" value="COBYRINIC ACID AC-DIAMIDE SYNTHASE"/>
    <property type="match status" value="1"/>
</dbReference>
<dbReference type="RefSeq" id="WP_014248666.1">
    <property type="nucleotide sequence ID" value="NC_016622.1"/>
</dbReference>